<dbReference type="EMBL" id="LWCA01002684">
    <property type="protein sequence ID" value="OAF63735.1"/>
    <property type="molecule type" value="Genomic_DNA"/>
</dbReference>
<comment type="caution">
    <text evidence="1">The sequence shown here is derived from an EMBL/GenBank/DDBJ whole genome shotgun (WGS) entry which is preliminary data.</text>
</comment>
<accession>A0A177ANY7</accession>
<dbReference type="Proteomes" id="UP000078046">
    <property type="component" value="Unassembled WGS sequence"/>
</dbReference>
<feature type="non-terminal residue" evidence="1">
    <location>
        <position position="1"/>
    </location>
</feature>
<sequence>ETAEIILRPEYAQYMIESIPRIPYKPCIKEVARIENGLKMR</sequence>
<dbReference type="AlphaFoldDB" id="A0A177ANY7"/>
<evidence type="ECO:0000313" key="2">
    <source>
        <dbReference type="Proteomes" id="UP000078046"/>
    </source>
</evidence>
<keyword evidence="2" id="KW-1185">Reference proteome</keyword>
<reference evidence="1 2" key="1">
    <citation type="submission" date="2016-04" db="EMBL/GenBank/DDBJ databases">
        <title>The genome of Intoshia linei affirms orthonectids as highly simplified spiralians.</title>
        <authorList>
            <person name="Mikhailov K.V."/>
            <person name="Slusarev G.S."/>
            <person name="Nikitin M.A."/>
            <person name="Logacheva M.D."/>
            <person name="Penin A."/>
            <person name="Aleoshin V."/>
            <person name="Panchin Y.V."/>
        </authorList>
    </citation>
    <scope>NUCLEOTIDE SEQUENCE [LARGE SCALE GENOMIC DNA]</scope>
    <source>
        <strain evidence="1">Intl2013</strain>
        <tissue evidence="1">Whole animal</tissue>
    </source>
</reference>
<proteinExistence type="predicted"/>
<organism evidence="1 2">
    <name type="scientific">Intoshia linei</name>
    <dbReference type="NCBI Taxonomy" id="1819745"/>
    <lineage>
        <taxon>Eukaryota</taxon>
        <taxon>Metazoa</taxon>
        <taxon>Spiralia</taxon>
        <taxon>Lophotrochozoa</taxon>
        <taxon>Mesozoa</taxon>
        <taxon>Orthonectida</taxon>
        <taxon>Rhopaluridae</taxon>
        <taxon>Intoshia</taxon>
    </lineage>
</organism>
<protein>
    <submittedName>
        <fullName evidence="1">Uncharacterized protein</fullName>
    </submittedName>
</protein>
<dbReference type="Gene3D" id="3.30.590.50">
    <property type="match status" value="1"/>
</dbReference>
<gene>
    <name evidence="1" type="ORF">A3Q56_08557</name>
</gene>
<name>A0A177ANY7_9BILA</name>
<evidence type="ECO:0000313" key="1">
    <source>
        <dbReference type="EMBL" id="OAF63735.1"/>
    </source>
</evidence>
<dbReference type="OrthoDB" id="7939818at2759"/>